<reference evidence="2" key="1">
    <citation type="submission" date="2023-07" db="EMBL/GenBank/DDBJ databases">
        <authorList>
            <person name="Colorado M.A."/>
            <person name="Villamil L.M."/>
            <person name="Melo J.F."/>
            <person name="Rodriguez J.A."/>
            <person name="Ruiz R.Y."/>
        </authorList>
    </citation>
    <scope>NUCLEOTIDE SEQUENCE [LARGE SCALE GENOMIC DNA]</scope>
    <source>
        <strain evidence="2">C33</strain>
    </source>
</reference>
<sequence length="160" mass="18575">MIIKLSEIINESEVTFDYVERTMDSIESPEGITIRGKAYKEGNSYVVEGSYRAVLRLECVRCLTEIEPLIQGDFKGEYLDPKDYSKYISSLKPEEEFGDKHFEEAINSEIDISNLVREYIILDLSEYEACLPECSDTSEVEKYSKDDVDPRWQQLLDIKF</sequence>
<evidence type="ECO:0000313" key="1">
    <source>
        <dbReference type="EMBL" id="MDX8336673.1"/>
    </source>
</evidence>
<dbReference type="Pfam" id="PF02620">
    <property type="entry name" value="YceD"/>
    <property type="match status" value="1"/>
</dbReference>
<name>A0ABU4WAU9_9FUSO</name>
<gene>
    <name evidence="1" type="ORF">RFV38_09205</name>
</gene>
<dbReference type="Proteomes" id="UP001279681">
    <property type="component" value="Unassembled WGS sequence"/>
</dbReference>
<dbReference type="EMBL" id="JAVIKH010000012">
    <property type="protein sequence ID" value="MDX8336673.1"/>
    <property type="molecule type" value="Genomic_DNA"/>
</dbReference>
<accession>A0ABU4WAU9</accession>
<comment type="caution">
    <text evidence="1">The sequence shown here is derived from an EMBL/GenBank/DDBJ whole genome shotgun (WGS) entry which is preliminary data.</text>
</comment>
<organism evidence="1 2">
    <name type="scientific">Candidatus Cetobacterium colombiensis</name>
    <dbReference type="NCBI Taxonomy" id="3073100"/>
    <lineage>
        <taxon>Bacteria</taxon>
        <taxon>Fusobacteriati</taxon>
        <taxon>Fusobacteriota</taxon>
        <taxon>Fusobacteriia</taxon>
        <taxon>Fusobacteriales</taxon>
        <taxon>Fusobacteriaceae</taxon>
        <taxon>Cetobacterium</taxon>
    </lineage>
</organism>
<evidence type="ECO:0000313" key="2">
    <source>
        <dbReference type="Proteomes" id="UP001279681"/>
    </source>
</evidence>
<keyword evidence="2" id="KW-1185">Reference proteome</keyword>
<proteinExistence type="predicted"/>
<dbReference type="InterPro" id="IPR003772">
    <property type="entry name" value="YceD"/>
</dbReference>
<dbReference type="RefSeq" id="WP_320314056.1">
    <property type="nucleotide sequence ID" value="NZ_JAVIKH010000012.1"/>
</dbReference>
<protein>
    <submittedName>
        <fullName evidence="1">DUF177 domain-containing protein</fullName>
    </submittedName>
</protein>